<dbReference type="UniPathway" id="UPA00074">
    <property type="reaction ID" value="UER00942"/>
</dbReference>
<dbReference type="Pfam" id="PF02222">
    <property type="entry name" value="ATP-grasp"/>
    <property type="match status" value="1"/>
</dbReference>
<dbReference type="OrthoDB" id="9804625at2"/>
<evidence type="ECO:0000256" key="2">
    <source>
        <dbReference type="ARBA" id="ARBA00022741"/>
    </source>
</evidence>
<keyword evidence="4 5" id="KW-0067">ATP-binding</keyword>
<comment type="pathway">
    <text evidence="5 6">Purine metabolism; IMP biosynthesis via de novo pathway; 5-amino-1-(5-phospho-D-ribosyl)imidazole-4-carboxylate from 5-amino-1-(5-phospho-D-ribosyl)imidazole (N5-CAIR route): step 1/2.</text>
</comment>
<dbReference type="PROSITE" id="PS50975">
    <property type="entry name" value="ATP_GRASP"/>
    <property type="match status" value="1"/>
</dbReference>
<evidence type="ECO:0000313" key="10">
    <source>
        <dbReference type="Proteomes" id="UP000289411"/>
    </source>
</evidence>
<evidence type="ECO:0000256" key="1">
    <source>
        <dbReference type="ARBA" id="ARBA00022598"/>
    </source>
</evidence>
<dbReference type="Gene3D" id="3.40.50.20">
    <property type="match status" value="1"/>
</dbReference>
<comment type="similarity">
    <text evidence="5 6">Belongs to the PurK/PurT family.</text>
</comment>
<evidence type="ECO:0000256" key="3">
    <source>
        <dbReference type="ARBA" id="ARBA00022755"/>
    </source>
</evidence>
<evidence type="ECO:0000313" key="9">
    <source>
        <dbReference type="EMBL" id="RYB03260.1"/>
    </source>
</evidence>
<reference evidence="9 10" key="1">
    <citation type="submission" date="2018-09" db="EMBL/GenBank/DDBJ databases">
        <authorList>
            <person name="Grouzdev D.S."/>
            <person name="Krutkina M.S."/>
        </authorList>
    </citation>
    <scope>NUCLEOTIDE SEQUENCE [LARGE SCALE GENOMIC DNA]</scope>
    <source>
        <strain evidence="9 10">RmlP001</strain>
    </source>
</reference>
<dbReference type="GO" id="GO:0034028">
    <property type="term" value="F:5-(carboxyamino)imidazole ribonucleotide synthase activity"/>
    <property type="evidence" value="ECO:0007669"/>
    <property type="project" value="UniProtKB-UniRule"/>
</dbReference>
<feature type="binding site" evidence="5">
    <location>
        <begin position="293"/>
        <end position="294"/>
    </location>
    <ligand>
        <name>ATP</name>
        <dbReference type="ChEBI" id="CHEBI:30616"/>
    </ligand>
</feature>
<gene>
    <name evidence="5 6" type="primary">purK</name>
    <name evidence="9" type="ORF">D3272_17705</name>
</gene>
<dbReference type="InterPro" id="IPR013815">
    <property type="entry name" value="ATP_grasp_subdomain_1"/>
</dbReference>
<dbReference type="EMBL" id="QYBC01000015">
    <property type="protein sequence ID" value="RYB03260.1"/>
    <property type="molecule type" value="Genomic_DNA"/>
</dbReference>
<dbReference type="InterPro" id="IPR003135">
    <property type="entry name" value="ATP-grasp_carboxylate-amine"/>
</dbReference>
<keyword evidence="1 5" id="KW-0436">Ligase</keyword>
<dbReference type="EC" id="6.3.4.18" evidence="5 6"/>
<accession>A0A4Q2RBX8</accession>
<feature type="binding site" evidence="5">
    <location>
        <position position="129"/>
    </location>
    <ligand>
        <name>ATP</name>
        <dbReference type="ChEBI" id="CHEBI:30616"/>
    </ligand>
</feature>
<dbReference type="GO" id="GO:0004638">
    <property type="term" value="F:phosphoribosylaminoimidazole carboxylase activity"/>
    <property type="evidence" value="ECO:0007669"/>
    <property type="project" value="InterPro"/>
</dbReference>
<dbReference type="InterPro" id="IPR011761">
    <property type="entry name" value="ATP-grasp"/>
</dbReference>
<name>A0A4Q2RBX8_9HYPH</name>
<comment type="subunit">
    <text evidence="5 6">Homodimer.</text>
</comment>
<dbReference type="InterPro" id="IPR005875">
    <property type="entry name" value="PurK"/>
</dbReference>
<dbReference type="NCBIfam" id="NF004676">
    <property type="entry name" value="PRK06019.1-2"/>
    <property type="match status" value="1"/>
</dbReference>
<comment type="catalytic activity">
    <reaction evidence="5 6">
        <text>5-amino-1-(5-phospho-beta-D-ribosyl)imidazole + hydrogencarbonate + ATP = 5-carboxyamino-1-(5-phospho-D-ribosyl)imidazole + ADP + phosphate + 2 H(+)</text>
        <dbReference type="Rhea" id="RHEA:19317"/>
        <dbReference type="ChEBI" id="CHEBI:15378"/>
        <dbReference type="ChEBI" id="CHEBI:17544"/>
        <dbReference type="ChEBI" id="CHEBI:30616"/>
        <dbReference type="ChEBI" id="CHEBI:43474"/>
        <dbReference type="ChEBI" id="CHEBI:58730"/>
        <dbReference type="ChEBI" id="CHEBI:137981"/>
        <dbReference type="ChEBI" id="CHEBI:456216"/>
        <dbReference type="EC" id="6.3.4.18"/>
    </reaction>
</comment>
<feature type="binding site" evidence="5">
    <location>
        <position position="211"/>
    </location>
    <ligand>
        <name>ATP</name>
        <dbReference type="ChEBI" id="CHEBI:30616"/>
    </ligand>
</feature>
<dbReference type="InterPro" id="IPR011054">
    <property type="entry name" value="Rudment_hybrid_motif"/>
</dbReference>
<feature type="binding site" evidence="5">
    <location>
        <begin position="174"/>
        <end position="180"/>
    </location>
    <ligand>
        <name>ATP</name>
        <dbReference type="ChEBI" id="CHEBI:30616"/>
    </ligand>
</feature>
<dbReference type="NCBIfam" id="NF004679">
    <property type="entry name" value="PRK06019.1-5"/>
    <property type="match status" value="1"/>
</dbReference>
<keyword evidence="2 5" id="KW-0547">Nucleotide-binding</keyword>
<dbReference type="SUPFAM" id="SSF56059">
    <property type="entry name" value="Glutathione synthetase ATP-binding domain-like"/>
    <property type="match status" value="1"/>
</dbReference>
<dbReference type="InterPro" id="IPR040686">
    <property type="entry name" value="PurK_C"/>
</dbReference>
<dbReference type="PANTHER" id="PTHR11609">
    <property type="entry name" value="PURINE BIOSYNTHESIS PROTEIN 6/7, PUR6/7"/>
    <property type="match status" value="1"/>
</dbReference>
<dbReference type="NCBIfam" id="TIGR01161">
    <property type="entry name" value="purK"/>
    <property type="match status" value="1"/>
</dbReference>
<evidence type="ECO:0000256" key="4">
    <source>
        <dbReference type="ARBA" id="ARBA00022840"/>
    </source>
</evidence>
<dbReference type="GO" id="GO:0006189">
    <property type="term" value="P:'de novo' IMP biosynthetic process"/>
    <property type="evidence" value="ECO:0007669"/>
    <property type="project" value="UniProtKB-UniRule"/>
</dbReference>
<reference evidence="9 10" key="2">
    <citation type="submission" date="2019-02" db="EMBL/GenBank/DDBJ databases">
        <title>'Lichenibacterium ramalinii' gen. nov. sp. nov., 'Lichenibacterium minor' gen. nov. sp. nov.</title>
        <authorList>
            <person name="Pankratov T."/>
        </authorList>
    </citation>
    <scope>NUCLEOTIDE SEQUENCE [LARGE SCALE GENOMIC DNA]</scope>
    <source>
        <strain evidence="9 10">RmlP001</strain>
    </source>
</reference>
<dbReference type="Gene3D" id="3.30.470.20">
    <property type="entry name" value="ATP-grasp fold, B domain"/>
    <property type="match status" value="1"/>
</dbReference>
<dbReference type="SUPFAM" id="SSF52440">
    <property type="entry name" value="PreATP-grasp domain"/>
    <property type="match status" value="1"/>
</dbReference>
<dbReference type="Pfam" id="PF17769">
    <property type="entry name" value="PurK_C"/>
    <property type="match status" value="1"/>
</dbReference>
<evidence type="ECO:0000256" key="7">
    <source>
        <dbReference type="SAM" id="MobiDB-lite"/>
    </source>
</evidence>
<evidence type="ECO:0000256" key="6">
    <source>
        <dbReference type="RuleBase" id="RU361200"/>
    </source>
</evidence>
<dbReference type="InterPro" id="IPR054350">
    <property type="entry name" value="PurT/PurK_preATP-grasp"/>
</dbReference>
<feature type="binding site" evidence="5">
    <location>
        <position position="234"/>
    </location>
    <ligand>
        <name>ATP</name>
        <dbReference type="ChEBI" id="CHEBI:30616"/>
    </ligand>
</feature>
<protein>
    <recommendedName>
        <fullName evidence="5 6">N5-carboxyaminoimidazole ribonucleotide synthase</fullName>
        <shortName evidence="5 6">N5-CAIR synthase</shortName>
        <ecNumber evidence="5 6">6.3.4.18</ecNumber>
    </recommendedName>
    <alternativeName>
        <fullName evidence="5 6">5-(carboxyamino)imidazole ribonucleotide synthetase</fullName>
    </alternativeName>
</protein>
<sequence>MPTGPARPRPSPTARGTPRPKVAEPAVSPGDTLGILGGGQLGRMIAMAAASLGLRSHVFAPDADSPAFAVADAHTVADYRDEAALARFARTVAVVTYEFENVPAETALILSRHAPVRPNGDALKTSQDRLVEKQFLRGLGLETAPFVAVDDPGALARAVAQLGRPSILKTRRFGYDGKGQAMVREGSDLAVVFRSLGQKSILEGVVPFTREVSMIVARGVDGGFRAYELNENSHAAGILATTTLPAQVAPETERLAAEMARRIADALDYVGVLTVEMFVVPGRAGGPERLVINEIAPRVHNSGHWTLGGAATSQFEQHVRAVCGWPLGSTQRWGAITMQNLIGEDVQAWRSILAEPGASLHLYGKTAPRPGRKMGHVTRVTPEPRRGS</sequence>
<feature type="domain" description="ATP-grasp" evidence="8">
    <location>
        <begin position="133"/>
        <end position="323"/>
    </location>
</feature>
<feature type="compositionally biased region" description="Pro residues" evidence="7">
    <location>
        <begin position="1"/>
        <end position="11"/>
    </location>
</feature>
<dbReference type="FunFam" id="3.30.1490.20:FF:000015">
    <property type="entry name" value="N5-carboxyaminoimidazole ribonucleotide synthase"/>
    <property type="match status" value="1"/>
</dbReference>
<feature type="binding site" evidence="5">
    <location>
        <position position="169"/>
    </location>
    <ligand>
        <name>ATP</name>
        <dbReference type="ChEBI" id="CHEBI:30616"/>
    </ligand>
</feature>
<keyword evidence="3 5" id="KW-0658">Purine biosynthesis</keyword>
<dbReference type="Pfam" id="PF22660">
    <property type="entry name" value="RS_preATP-grasp-like"/>
    <property type="match status" value="1"/>
</dbReference>
<dbReference type="AlphaFoldDB" id="A0A4Q2RBX8"/>
<dbReference type="InterPro" id="IPR016185">
    <property type="entry name" value="PreATP-grasp_dom_sf"/>
</dbReference>
<dbReference type="GO" id="GO:0005524">
    <property type="term" value="F:ATP binding"/>
    <property type="evidence" value="ECO:0007669"/>
    <property type="project" value="UniProtKB-UniRule"/>
</dbReference>
<feature type="region of interest" description="Disordered" evidence="7">
    <location>
        <begin position="363"/>
        <end position="388"/>
    </location>
</feature>
<feature type="binding site" evidence="5">
    <location>
        <begin position="203"/>
        <end position="206"/>
    </location>
    <ligand>
        <name>ATP</name>
        <dbReference type="ChEBI" id="CHEBI:30616"/>
    </ligand>
</feature>
<comment type="function">
    <text evidence="5">Catalyzes the ATP-dependent conversion of 5-aminoimidazole ribonucleotide (AIR) and HCO(3)(-) to N5-carboxyaminoimidazole ribonucleotide (N5-CAIR).</text>
</comment>
<organism evidence="9 10">
    <name type="scientific">Lichenibacterium ramalinae</name>
    <dbReference type="NCBI Taxonomy" id="2316527"/>
    <lineage>
        <taxon>Bacteria</taxon>
        <taxon>Pseudomonadati</taxon>
        <taxon>Pseudomonadota</taxon>
        <taxon>Alphaproteobacteria</taxon>
        <taxon>Hyphomicrobiales</taxon>
        <taxon>Lichenihabitantaceae</taxon>
        <taxon>Lichenibacterium</taxon>
    </lineage>
</organism>
<comment type="caution">
    <text evidence="9">The sequence shown here is derived from an EMBL/GenBank/DDBJ whole genome shotgun (WGS) entry which is preliminary data.</text>
</comment>
<proteinExistence type="inferred from homology"/>
<comment type="function">
    <text evidence="6">Catalyzes the ATP-dependent conversion of 5-aminoimidazole ribonucleotide (AIR) and HCO(3)- to N5-carboxyaminoimidazole ribonucleotide (N5-CAIR).</text>
</comment>
<dbReference type="Gene3D" id="3.30.1490.20">
    <property type="entry name" value="ATP-grasp fold, A domain"/>
    <property type="match status" value="1"/>
</dbReference>
<feature type="region of interest" description="Disordered" evidence="7">
    <location>
        <begin position="1"/>
        <end position="31"/>
    </location>
</feature>
<dbReference type="HAMAP" id="MF_01928">
    <property type="entry name" value="PurK"/>
    <property type="match status" value="1"/>
</dbReference>
<evidence type="ECO:0000259" key="8">
    <source>
        <dbReference type="PROSITE" id="PS50975"/>
    </source>
</evidence>
<dbReference type="FunFam" id="3.40.50.20:FF:000016">
    <property type="entry name" value="N5-carboxyaminoimidazole ribonucleotide synthase"/>
    <property type="match status" value="1"/>
</dbReference>
<evidence type="ECO:0000256" key="5">
    <source>
        <dbReference type="HAMAP-Rule" id="MF_01928"/>
    </source>
</evidence>
<dbReference type="PANTHER" id="PTHR11609:SF5">
    <property type="entry name" value="PHOSPHORIBOSYLAMINOIMIDAZOLE CARBOXYLASE"/>
    <property type="match status" value="1"/>
</dbReference>
<dbReference type="Proteomes" id="UP000289411">
    <property type="component" value="Unassembled WGS sequence"/>
</dbReference>
<dbReference type="SUPFAM" id="SSF51246">
    <property type="entry name" value="Rudiment single hybrid motif"/>
    <property type="match status" value="1"/>
</dbReference>
<dbReference type="GO" id="GO:0005829">
    <property type="term" value="C:cytosol"/>
    <property type="evidence" value="ECO:0007669"/>
    <property type="project" value="TreeGrafter"/>
</dbReference>
<dbReference type="GO" id="GO:0046872">
    <property type="term" value="F:metal ion binding"/>
    <property type="evidence" value="ECO:0007669"/>
    <property type="project" value="InterPro"/>
</dbReference>
<keyword evidence="10" id="KW-1185">Reference proteome</keyword>